<reference evidence="1" key="1">
    <citation type="submission" date="2022-01" db="EMBL/GenBank/DDBJ databases">
        <authorList>
            <person name="Braso-Vives M."/>
        </authorList>
    </citation>
    <scope>NUCLEOTIDE SEQUENCE</scope>
</reference>
<dbReference type="GO" id="GO:0046872">
    <property type="term" value="F:metal ion binding"/>
    <property type="evidence" value="ECO:0007669"/>
    <property type="project" value="InterPro"/>
</dbReference>
<dbReference type="GO" id="GO:0019441">
    <property type="term" value="P:L-tryptophan catabolic process to kynurenine"/>
    <property type="evidence" value="ECO:0007669"/>
    <property type="project" value="InterPro"/>
</dbReference>
<evidence type="ECO:0000313" key="2">
    <source>
        <dbReference type="Proteomes" id="UP000838412"/>
    </source>
</evidence>
<dbReference type="Proteomes" id="UP000838412">
    <property type="component" value="Chromosome 10"/>
</dbReference>
<dbReference type="Gene3D" id="1.20.58.480">
    <property type="match status" value="1"/>
</dbReference>
<dbReference type="InterPro" id="IPR004981">
    <property type="entry name" value="Trp_2_3_dOase"/>
</dbReference>
<dbReference type="PANTHER" id="PTHR10138:SF0">
    <property type="entry name" value="TRYPTOPHAN 2,3-DIOXYGENASE"/>
    <property type="match status" value="1"/>
</dbReference>
<dbReference type="EMBL" id="OV696695">
    <property type="protein sequence ID" value="CAH1239239.1"/>
    <property type="molecule type" value="Genomic_DNA"/>
</dbReference>
<dbReference type="GO" id="GO:0004833">
    <property type="term" value="F:L-tryptophan 2,3-dioxygenase activity"/>
    <property type="evidence" value="ECO:0007669"/>
    <property type="project" value="InterPro"/>
</dbReference>
<dbReference type="AlphaFoldDB" id="A0A8J9W3V1"/>
<keyword evidence="2" id="KW-1185">Reference proteome</keyword>
<dbReference type="SUPFAM" id="SSF140959">
    <property type="entry name" value="Indolic compounds 2,3-dioxygenase-like"/>
    <property type="match status" value="1"/>
</dbReference>
<dbReference type="Pfam" id="PF03301">
    <property type="entry name" value="Trp_dioxygenase"/>
    <property type="match status" value="1"/>
</dbReference>
<dbReference type="GO" id="GO:0019442">
    <property type="term" value="P:L-tryptophan catabolic process to acetyl-CoA"/>
    <property type="evidence" value="ECO:0007669"/>
    <property type="project" value="TreeGrafter"/>
</dbReference>
<dbReference type="GO" id="GO:0020037">
    <property type="term" value="F:heme binding"/>
    <property type="evidence" value="ECO:0007669"/>
    <property type="project" value="InterPro"/>
</dbReference>
<dbReference type="PANTHER" id="PTHR10138">
    <property type="entry name" value="TRYPTOPHAN 2,3-DIOXYGENASE"/>
    <property type="match status" value="1"/>
</dbReference>
<gene>
    <name evidence="1" type="primary">TDO2</name>
    <name evidence="1" type="ORF">BLAG_LOCUS3590</name>
</gene>
<name>A0A8J9W3V1_BRALA</name>
<evidence type="ECO:0000313" key="1">
    <source>
        <dbReference type="EMBL" id="CAH1239239.1"/>
    </source>
</evidence>
<dbReference type="InterPro" id="IPR037217">
    <property type="entry name" value="Trp/Indoleamine_2_3_dOase-like"/>
</dbReference>
<organism evidence="1 2">
    <name type="scientific">Branchiostoma lanceolatum</name>
    <name type="common">Common lancelet</name>
    <name type="synonym">Amphioxus lanceolatum</name>
    <dbReference type="NCBI Taxonomy" id="7740"/>
    <lineage>
        <taxon>Eukaryota</taxon>
        <taxon>Metazoa</taxon>
        <taxon>Chordata</taxon>
        <taxon>Cephalochordata</taxon>
        <taxon>Leptocardii</taxon>
        <taxon>Amphioxiformes</taxon>
        <taxon>Branchiostomatidae</taxon>
        <taxon>Branchiostoma</taxon>
    </lineage>
</organism>
<proteinExistence type="predicted"/>
<protein>
    <submittedName>
        <fullName evidence="1">TDO2 protein</fullName>
    </submittedName>
</protein>
<dbReference type="OrthoDB" id="447477at2759"/>
<sequence>MAEKGKDNDGKPAEQRNLVYGNYLQLEKILGAQARESEKHGRPAHDEHLFIVVHQAYELWFKQMIWELDSITGILETRDYREVRDNKMRLILSRGDRIKEILKVVVQQVSIVETIEPLDFVDFRQIINFFAYVLFTFRDWLFPASGFESLQFRLLENKLGIRKEDRVKEYRFTPVNADDAGKLSNSEKQKSLLQLVQTWLENTFDNEAGGSFWTCYEDRIKQRLSGIKDESKRRATKEMFDNILDEAKHDELLNKGKRKLSHRALKGALMITYKRDELKFQEAYKFLRMLVDIDELLYKWRWNHVMMVQRMLGDKPGTGGGGYKYLRSTVCDSDNYKVFLDLFNIATFLIPTDVIYPPNIDATYVKALSA</sequence>
<accession>A0A8J9W3V1</accession>